<evidence type="ECO:0000313" key="3">
    <source>
        <dbReference type="Proteomes" id="UP001234178"/>
    </source>
</evidence>
<feature type="signal peptide" evidence="1">
    <location>
        <begin position="1"/>
        <end position="21"/>
    </location>
</feature>
<evidence type="ECO:0000313" key="2">
    <source>
        <dbReference type="EMBL" id="KAK4002637.1"/>
    </source>
</evidence>
<gene>
    <name evidence="2" type="ORF">OUZ56_004449</name>
</gene>
<keyword evidence="1" id="KW-0732">Signal</keyword>
<name>A0ABQ9YPX4_9CRUS</name>
<proteinExistence type="predicted"/>
<protein>
    <submittedName>
        <fullName evidence="2">Uncharacterized protein</fullName>
    </submittedName>
</protein>
<comment type="caution">
    <text evidence="2">The sequence shown here is derived from an EMBL/GenBank/DDBJ whole genome shotgun (WGS) entry which is preliminary data.</text>
</comment>
<evidence type="ECO:0000256" key="1">
    <source>
        <dbReference type="SAM" id="SignalP"/>
    </source>
</evidence>
<keyword evidence="3" id="KW-1185">Reference proteome</keyword>
<organism evidence="2 3">
    <name type="scientific">Daphnia magna</name>
    <dbReference type="NCBI Taxonomy" id="35525"/>
    <lineage>
        <taxon>Eukaryota</taxon>
        <taxon>Metazoa</taxon>
        <taxon>Ecdysozoa</taxon>
        <taxon>Arthropoda</taxon>
        <taxon>Crustacea</taxon>
        <taxon>Branchiopoda</taxon>
        <taxon>Diplostraca</taxon>
        <taxon>Cladocera</taxon>
        <taxon>Anomopoda</taxon>
        <taxon>Daphniidae</taxon>
        <taxon>Daphnia</taxon>
    </lineage>
</organism>
<dbReference type="EMBL" id="JAOYFB010000001">
    <property type="protein sequence ID" value="KAK4002637.1"/>
    <property type="molecule type" value="Genomic_DNA"/>
</dbReference>
<accession>A0ABQ9YPX4</accession>
<reference evidence="2 3" key="1">
    <citation type="journal article" date="2023" name="Nucleic Acids Res.">
        <title>The hologenome of Daphnia magna reveals possible DNA methylation and microbiome-mediated evolution of the host genome.</title>
        <authorList>
            <person name="Chaturvedi A."/>
            <person name="Li X."/>
            <person name="Dhandapani V."/>
            <person name="Marshall H."/>
            <person name="Kissane S."/>
            <person name="Cuenca-Cambronero M."/>
            <person name="Asole G."/>
            <person name="Calvet F."/>
            <person name="Ruiz-Romero M."/>
            <person name="Marangio P."/>
            <person name="Guigo R."/>
            <person name="Rago D."/>
            <person name="Mirbahai L."/>
            <person name="Eastwood N."/>
            <person name="Colbourne J.K."/>
            <person name="Zhou J."/>
            <person name="Mallon E."/>
            <person name="Orsini L."/>
        </authorList>
    </citation>
    <scope>NUCLEOTIDE SEQUENCE [LARGE SCALE GENOMIC DNA]</scope>
    <source>
        <strain evidence="2">LRV0_1</strain>
    </source>
</reference>
<sequence>MKGWLLRHMISIVCIRPLVRTRNDISRPCTIEEGGGGGLCGLNEVTFTAALHTNTEGKEVVVEFNRQTVETRQVDFSTEKLEWGNLSNM</sequence>
<dbReference type="Proteomes" id="UP001234178">
    <property type="component" value="Unassembled WGS sequence"/>
</dbReference>
<feature type="chain" id="PRO_5045404039" evidence="1">
    <location>
        <begin position="22"/>
        <end position="89"/>
    </location>
</feature>